<evidence type="ECO:0000256" key="1">
    <source>
        <dbReference type="SAM" id="SignalP"/>
    </source>
</evidence>
<organism evidence="2 3">
    <name type="scientific">Chloracidobacterium sp. N</name>
    <dbReference type="NCBI Taxonomy" id="2821540"/>
    <lineage>
        <taxon>Bacteria</taxon>
        <taxon>Pseudomonadati</taxon>
        <taxon>Acidobacteriota</taxon>
        <taxon>Terriglobia</taxon>
        <taxon>Terriglobales</taxon>
        <taxon>Acidobacteriaceae</taxon>
        <taxon>Chloracidobacterium</taxon>
        <taxon>Chloracidobacterium aggregatum</taxon>
    </lineage>
</organism>
<gene>
    <name evidence="2" type="ORF">J8C05_13745</name>
</gene>
<proteinExistence type="predicted"/>
<accession>A0ABX8B3A6</accession>
<keyword evidence="1" id="KW-0732">Signal</keyword>
<protein>
    <recommendedName>
        <fullName evidence="4">Outer membrane lipoprotein-sorting protein</fullName>
    </recommendedName>
</protein>
<keyword evidence="3" id="KW-1185">Reference proteome</keyword>
<dbReference type="Gene3D" id="2.50.20.10">
    <property type="entry name" value="Lipoprotein localisation LolA/LolB/LppX"/>
    <property type="match status" value="1"/>
</dbReference>
<dbReference type="Proteomes" id="UP000677668">
    <property type="component" value="Chromosome 2"/>
</dbReference>
<evidence type="ECO:0000313" key="2">
    <source>
        <dbReference type="EMBL" id="QUV95087.1"/>
    </source>
</evidence>
<feature type="signal peptide" evidence="1">
    <location>
        <begin position="1"/>
        <end position="26"/>
    </location>
</feature>
<dbReference type="EMBL" id="CP072643">
    <property type="protein sequence ID" value="QUV95087.1"/>
    <property type="molecule type" value="Genomic_DNA"/>
</dbReference>
<feature type="chain" id="PRO_5045384086" description="Outer membrane lipoprotein-sorting protein" evidence="1">
    <location>
        <begin position="27"/>
        <end position="249"/>
    </location>
</feature>
<evidence type="ECO:0008006" key="4">
    <source>
        <dbReference type="Google" id="ProtNLM"/>
    </source>
</evidence>
<evidence type="ECO:0000313" key="3">
    <source>
        <dbReference type="Proteomes" id="UP000677668"/>
    </source>
</evidence>
<name>A0ABX8B3A6_9BACT</name>
<sequence>MLRRTSLLSCGLLVCVLALAFGSVRAADEPTLEAVVAQIVKAQGGEKLKTIKSIKTTGKLVFGGGQAEGPLVGFVARPGKVRQEISLGGAKLVQAYDGTTAWQINPFTGSSKPEKMAEDEASVLMDAADMDGPFVDSARKGYKLELAADEELDGTPVHVVKVTNKRGKVETYYVDAGSGLILKVRGKEKIQGNEVEVETLLSNYKEVNGIMTAHAIDRFIGGQPFIQIVFERVEHNVEVEDSLFKMPEE</sequence>
<dbReference type="RefSeq" id="WP_211423327.1">
    <property type="nucleotide sequence ID" value="NZ_CP072643.1"/>
</dbReference>
<reference evidence="2 3" key="1">
    <citation type="submission" date="2021-03" db="EMBL/GenBank/DDBJ databases">
        <title>Genomic and phenotypic characterization of Chloracidobacterium isolates provides evidence for multiple species.</title>
        <authorList>
            <person name="Saini M.K."/>
            <person name="Costas A.M.G."/>
            <person name="Tank M."/>
            <person name="Bryant D.A."/>
        </authorList>
    </citation>
    <scope>NUCLEOTIDE SEQUENCE [LARGE SCALE GENOMIC DNA]</scope>
    <source>
        <strain evidence="2 3">N</strain>
    </source>
</reference>